<gene>
    <name evidence="1" type="ORF">Q764_13675</name>
</gene>
<reference evidence="1 2" key="1">
    <citation type="submission" date="2013-09" db="EMBL/GenBank/DDBJ databases">
        <authorList>
            <person name="Zeng Z."/>
            <person name="Chen C."/>
        </authorList>
    </citation>
    <scope>NUCLEOTIDE SEQUENCE [LARGE SCALE GENOMIC DNA]</scope>
    <source>
        <strain evidence="1 2">GH29-5</strain>
    </source>
</reference>
<evidence type="ECO:0000313" key="2">
    <source>
        <dbReference type="Proteomes" id="UP000030121"/>
    </source>
</evidence>
<comment type="caution">
    <text evidence="1">The sequence shown here is derived from an EMBL/GenBank/DDBJ whole genome shotgun (WGS) entry which is preliminary data.</text>
</comment>
<accession>A0A0A2M2K4</accession>
<dbReference type="AlphaFoldDB" id="A0A0A2M2K4"/>
<sequence length="78" mass="8688">MGVLGIPNDFRIPTGLPFQNRQFCLIAAFHFPVMITNSDTAGATQRTSEYLRIKKTGSGLQKATTGMKCPERFFPDCF</sequence>
<evidence type="ECO:0000313" key="1">
    <source>
        <dbReference type="EMBL" id="KGO86504.1"/>
    </source>
</evidence>
<dbReference type="Proteomes" id="UP000030121">
    <property type="component" value="Unassembled WGS sequence"/>
</dbReference>
<name>A0A0A2M2K4_9FLAO</name>
<proteinExistence type="predicted"/>
<protein>
    <submittedName>
        <fullName evidence="1">Uncharacterized protein</fullName>
    </submittedName>
</protein>
<keyword evidence="2" id="KW-1185">Reference proteome</keyword>
<dbReference type="EMBL" id="JRLW01000026">
    <property type="protein sequence ID" value="KGO86504.1"/>
    <property type="molecule type" value="Genomic_DNA"/>
</dbReference>
<organism evidence="1 2">
    <name type="scientific">Flavobacterium suncheonense GH29-5 = DSM 17707</name>
    <dbReference type="NCBI Taxonomy" id="1121899"/>
    <lineage>
        <taxon>Bacteria</taxon>
        <taxon>Pseudomonadati</taxon>
        <taxon>Bacteroidota</taxon>
        <taxon>Flavobacteriia</taxon>
        <taxon>Flavobacteriales</taxon>
        <taxon>Flavobacteriaceae</taxon>
        <taxon>Flavobacterium</taxon>
    </lineage>
</organism>